<name>A0A8H5F2Z8_9AGAR</name>
<feature type="compositionally biased region" description="Basic and acidic residues" evidence="2">
    <location>
        <begin position="264"/>
        <end position="276"/>
    </location>
</feature>
<dbReference type="OrthoDB" id="3222645at2759"/>
<feature type="compositionally biased region" description="Polar residues" evidence="2">
    <location>
        <begin position="14"/>
        <end position="23"/>
    </location>
</feature>
<feature type="compositionally biased region" description="Polar residues" evidence="2">
    <location>
        <begin position="198"/>
        <end position="218"/>
    </location>
</feature>
<feature type="region of interest" description="Disordered" evidence="2">
    <location>
        <begin position="691"/>
        <end position="717"/>
    </location>
</feature>
<evidence type="ECO:0000313" key="4">
    <source>
        <dbReference type="Proteomes" id="UP000567179"/>
    </source>
</evidence>
<keyword evidence="1" id="KW-0175">Coiled coil</keyword>
<dbReference type="AlphaFoldDB" id="A0A8H5F2Z8"/>
<accession>A0A8H5F2Z8</accession>
<evidence type="ECO:0000313" key="3">
    <source>
        <dbReference type="EMBL" id="KAF5321821.1"/>
    </source>
</evidence>
<keyword evidence="4" id="KW-1185">Reference proteome</keyword>
<feature type="coiled-coil region" evidence="1">
    <location>
        <begin position="367"/>
        <end position="401"/>
    </location>
</feature>
<feature type="compositionally biased region" description="Polar residues" evidence="2">
    <location>
        <begin position="301"/>
        <end position="311"/>
    </location>
</feature>
<feature type="region of interest" description="Disordered" evidence="2">
    <location>
        <begin position="1"/>
        <end position="337"/>
    </location>
</feature>
<comment type="caution">
    <text evidence="3">The sequence shown here is derived from an EMBL/GenBank/DDBJ whole genome shotgun (WGS) entry which is preliminary data.</text>
</comment>
<dbReference type="EMBL" id="JAACJJ010000028">
    <property type="protein sequence ID" value="KAF5321821.1"/>
    <property type="molecule type" value="Genomic_DNA"/>
</dbReference>
<feature type="compositionally biased region" description="Basic and acidic residues" evidence="2">
    <location>
        <begin position="118"/>
        <end position="197"/>
    </location>
</feature>
<feature type="compositionally biased region" description="Polar residues" evidence="2">
    <location>
        <begin position="280"/>
        <end position="289"/>
    </location>
</feature>
<evidence type="ECO:0000256" key="2">
    <source>
        <dbReference type="SAM" id="MobiDB-lite"/>
    </source>
</evidence>
<protein>
    <submittedName>
        <fullName evidence="3">Uncharacterized protein</fullName>
    </submittedName>
</protein>
<dbReference type="Proteomes" id="UP000567179">
    <property type="component" value="Unassembled WGS sequence"/>
</dbReference>
<feature type="compositionally biased region" description="Low complexity" evidence="2">
    <location>
        <begin position="95"/>
        <end position="104"/>
    </location>
</feature>
<proteinExistence type="predicted"/>
<sequence>MVIPHDPSAAVKGRQSTSPTISDFQYPDGDECVPDSQDEATPELETKAPVKGSPGQSASSNRYRNEGDRGTAQRLPRQGAPASTVPPPRMHKGYEPPVANAAPEANRHTGDYYQSTRNDARREGHEQYTGEKRPHQSSEPRRDSRDEKGHSYERSGGETDAQRRHRNPEESHRSRDLHEDKGREDTEKRGGGGEHRQPGSSTTRSYSAAVGNQANPNHGPQRENKPSRNEALQGGPPQGPPAQHRHSTPYPHPRSDGHSNQNHRSGDIGRRDHRGPDSNAAVQTSSFSPPSRPNAYETPESEQQQQAQHDGSSGKGRFGQFLGSLLSGGGPSAPSECKCKEHEVTIVKMEETLLQQQQDMRRVMHHRDQLGHRLQHADREVANLNEKLRYLTNELHNVHKELVDAKALSDTRGKELIGAQTFLTKADTISVSEIVGLARTVNNEILQMAASLCDEFSPEVYMDTEEDAQHHRAHLENAIGPELTKLMVDIPDKSTVNPLVAQIILQALLCSHLGKGIDKWHDGKGSTERTIVDLYDNIRQTENQAVSGRWRALTRARLRPQLEKWVDNFFKELQRAMQLAGWTLTNLELRQTLPEKMQPVFRAAEKLRRAMGEQFTSADIEIATVEWYTPFSAHEMEDDWGDSRNSSSSVQEIVGGTTGLGLKRRVAHDGSDEIISYETILPPKVVFMSSLREIAEPPPPRPRRKKVSGGDGPGASG</sequence>
<reference evidence="3 4" key="1">
    <citation type="journal article" date="2020" name="ISME J.">
        <title>Uncovering the hidden diversity of litter-decomposition mechanisms in mushroom-forming fungi.</title>
        <authorList>
            <person name="Floudas D."/>
            <person name="Bentzer J."/>
            <person name="Ahren D."/>
            <person name="Johansson T."/>
            <person name="Persson P."/>
            <person name="Tunlid A."/>
        </authorList>
    </citation>
    <scope>NUCLEOTIDE SEQUENCE [LARGE SCALE GENOMIC DNA]</scope>
    <source>
        <strain evidence="3 4">CBS 101986</strain>
    </source>
</reference>
<feature type="compositionally biased region" description="Acidic residues" evidence="2">
    <location>
        <begin position="28"/>
        <end position="42"/>
    </location>
</feature>
<evidence type="ECO:0000256" key="1">
    <source>
        <dbReference type="SAM" id="Coils"/>
    </source>
</evidence>
<gene>
    <name evidence="3" type="ORF">D9619_002185</name>
</gene>
<organism evidence="3 4">
    <name type="scientific">Psilocybe cf. subviscida</name>
    <dbReference type="NCBI Taxonomy" id="2480587"/>
    <lineage>
        <taxon>Eukaryota</taxon>
        <taxon>Fungi</taxon>
        <taxon>Dikarya</taxon>
        <taxon>Basidiomycota</taxon>
        <taxon>Agaricomycotina</taxon>
        <taxon>Agaricomycetes</taxon>
        <taxon>Agaricomycetidae</taxon>
        <taxon>Agaricales</taxon>
        <taxon>Agaricineae</taxon>
        <taxon>Strophariaceae</taxon>
        <taxon>Psilocybe</taxon>
    </lineage>
</organism>